<dbReference type="EMBL" id="ASPP01013201">
    <property type="protein sequence ID" value="ETO19879.1"/>
    <property type="molecule type" value="Genomic_DNA"/>
</dbReference>
<organism evidence="1 2">
    <name type="scientific">Reticulomyxa filosa</name>
    <dbReference type="NCBI Taxonomy" id="46433"/>
    <lineage>
        <taxon>Eukaryota</taxon>
        <taxon>Sar</taxon>
        <taxon>Rhizaria</taxon>
        <taxon>Retaria</taxon>
        <taxon>Foraminifera</taxon>
        <taxon>Monothalamids</taxon>
        <taxon>Reticulomyxidae</taxon>
        <taxon>Reticulomyxa</taxon>
    </lineage>
</organism>
<reference evidence="1 2" key="1">
    <citation type="journal article" date="2013" name="Curr. Biol.">
        <title>The Genome of the Foraminiferan Reticulomyxa filosa.</title>
        <authorList>
            <person name="Glockner G."/>
            <person name="Hulsmann N."/>
            <person name="Schleicher M."/>
            <person name="Noegel A.A."/>
            <person name="Eichinger L."/>
            <person name="Gallinger C."/>
            <person name="Pawlowski J."/>
            <person name="Sierra R."/>
            <person name="Euteneuer U."/>
            <person name="Pillet L."/>
            <person name="Moustafa A."/>
            <person name="Platzer M."/>
            <person name="Groth M."/>
            <person name="Szafranski K."/>
            <person name="Schliwa M."/>
        </authorList>
    </citation>
    <scope>NUCLEOTIDE SEQUENCE [LARGE SCALE GENOMIC DNA]</scope>
</reference>
<accession>X6N2D9</accession>
<dbReference type="Proteomes" id="UP000023152">
    <property type="component" value="Unassembled WGS sequence"/>
</dbReference>
<evidence type="ECO:0000313" key="1">
    <source>
        <dbReference type="EMBL" id="ETO19879.1"/>
    </source>
</evidence>
<keyword evidence="2" id="KW-1185">Reference proteome</keyword>
<evidence type="ECO:0000313" key="2">
    <source>
        <dbReference type="Proteomes" id="UP000023152"/>
    </source>
</evidence>
<dbReference type="AlphaFoldDB" id="X6N2D9"/>
<proteinExistence type="predicted"/>
<protein>
    <submittedName>
        <fullName evidence="1">Uncharacterized protein</fullName>
    </submittedName>
</protein>
<name>X6N2D9_RETFI</name>
<sequence length="286" mass="32911">MTKRGNIQKDKMPKLGHFGDYRWYMDDQSIQTASDLGSHEQFKELRTLMLNGTLRASHFIMHSILMAFCKFEQDKTIQIFSLVSIFIIYWNSAGQNLDAKDLLQFLQECRDLKYTLQDSQLQSTFDCLSEHLEKCPNESASLQQEIQTKLEELKLRLNLDHDSIALSKRVVASTIDKSPSLPHKRYLALPIGTRVCLCNLTTDIQYNDQQAEITGQLDSQSLHYPVSVSIKDPKTNQYNIHYVTVPFQNVRPLTLHFFPGSNQDNHLHFPTAQPASVTPNELSHIW</sequence>
<gene>
    <name evidence="1" type="ORF">RFI_17350</name>
</gene>
<comment type="caution">
    <text evidence="1">The sequence shown here is derived from an EMBL/GenBank/DDBJ whole genome shotgun (WGS) entry which is preliminary data.</text>
</comment>